<feature type="region of interest" description="Disordered" evidence="1">
    <location>
        <begin position="508"/>
        <end position="540"/>
    </location>
</feature>
<sequence>MPSHGEPMATPAEAQDDQLPESKADEEDDTTSSALHGLIARAHNLLAELQHFRERLDSLRQTRNVELGHFRGNIQSEPSMLERLVAKPLSNSTQHVARSSNLPFLECVWSTVKKSKGVIALQKRIYTNSSVKLLSQGMKHVDLNLNGSGTKAKGQKPGKGQKENAVIVDAITDGGRTWTKVSLVTNQRMLFDLAKQGWDSGGSDSEDDNFSRGLGEEDDDRDIPVLKTAKELTLAANCFRVKTKKPKVHLILPRVTEGEVPEIDRILEDCRKAGAELFCGCDLEPERDIKDAVKTMAVDPQENFSDVLNIDCTILLALVSEFSHAKVEKAPWFHRALQRQVEIEDNENLLPSLLYPAMGNRQLVCTHEAVTRMREIVETIGTPSEKARTNILLGDDKTKNQTDLVAEMQEWSAYSVPKDWQLPIQVVDQKENACQQNLPAQALETAKDMTDINYSVFLYGWATCRTTITSNRTVVKQIETHLETYVDLPDESWPGIWLCPTARSLVGKEKRGAPKKSEPVDEVNGKKEPHTAWPLPDPLRRELQRRNGLDVLSQRAGHEVEDLRPNGYPMEEVIEAKKNSIR</sequence>
<dbReference type="PANTHER" id="PTHR13379">
    <property type="entry name" value="UNCHARACTERIZED DUF1308"/>
    <property type="match status" value="1"/>
</dbReference>
<proteinExistence type="predicted"/>
<evidence type="ECO:0000313" key="4">
    <source>
        <dbReference type="Proteomes" id="UP000271337"/>
    </source>
</evidence>
<organism evidence="3 4">
    <name type="scientific">Hortaea werneckii</name>
    <name type="common">Black yeast</name>
    <name type="synonym">Cladosporium werneckii</name>
    <dbReference type="NCBI Taxonomy" id="91943"/>
    <lineage>
        <taxon>Eukaryota</taxon>
        <taxon>Fungi</taxon>
        <taxon>Dikarya</taxon>
        <taxon>Ascomycota</taxon>
        <taxon>Pezizomycotina</taxon>
        <taxon>Dothideomycetes</taxon>
        <taxon>Dothideomycetidae</taxon>
        <taxon>Mycosphaerellales</taxon>
        <taxon>Teratosphaeriaceae</taxon>
        <taxon>Hortaea</taxon>
    </lineage>
</organism>
<feature type="region of interest" description="Disordered" evidence="1">
    <location>
        <begin position="198"/>
        <end position="217"/>
    </location>
</feature>
<protein>
    <recommendedName>
        <fullName evidence="2">DUF1308 domain-containing protein</fullName>
    </recommendedName>
</protein>
<gene>
    <name evidence="3" type="ORF">D0867_08394</name>
</gene>
<reference evidence="3 4" key="1">
    <citation type="journal article" date="2018" name="BMC Genomics">
        <title>Genomic evidence for intraspecific hybridization in a clonal and extremely halotolerant yeast.</title>
        <authorList>
            <person name="Gostincar C."/>
            <person name="Stajich J.E."/>
            <person name="Zupancic J."/>
            <person name="Zalar P."/>
            <person name="Gunde-Cimerman N."/>
        </authorList>
    </citation>
    <scope>NUCLEOTIDE SEQUENCE [LARGE SCALE GENOMIC DNA]</scope>
    <source>
        <strain evidence="3 4">EXF-6669</strain>
    </source>
</reference>
<dbReference type="AlphaFoldDB" id="A0A3M6Z597"/>
<dbReference type="Pfam" id="PF07000">
    <property type="entry name" value="DUF1308"/>
    <property type="match status" value="1"/>
</dbReference>
<dbReference type="PANTHER" id="PTHR13379:SF0">
    <property type="entry name" value="UPF0415 PROTEIN C7ORF25"/>
    <property type="match status" value="1"/>
</dbReference>
<feature type="compositionally biased region" description="Acidic residues" evidence="1">
    <location>
        <begin position="14"/>
        <end position="30"/>
    </location>
</feature>
<dbReference type="OrthoDB" id="441890at2759"/>
<dbReference type="InterPro" id="IPR010733">
    <property type="entry name" value="DUF1308"/>
</dbReference>
<name>A0A3M6Z597_HORWE</name>
<evidence type="ECO:0000256" key="1">
    <source>
        <dbReference type="SAM" id="MobiDB-lite"/>
    </source>
</evidence>
<feature type="compositionally biased region" description="Basic and acidic residues" evidence="1">
    <location>
        <begin position="508"/>
        <end position="530"/>
    </location>
</feature>
<comment type="caution">
    <text evidence="3">The sequence shown here is derived from an EMBL/GenBank/DDBJ whole genome shotgun (WGS) entry which is preliminary data.</text>
</comment>
<dbReference type="Proteomes" id="UP000271337">
    <property type="component" value="Unassembled WGS sequence"/>
</dbReference>
<evidence type="ECO:0000313" key="3">
    <source>
        <dbReference type="EMBL" id="RMY10460.1"/>
    </source>
</evidence>
<dbReference type="EMBL" id="QWIL01000936">
    <property type="protein sequence ID" value="RMY10460.1"/>
    <property type="molecule type" value="Genomic_DNA"/>
</dbReference>
<feature type="domain" description="DUF1308" evidence="2">
    <location>
        <begin position="308"/>
        <end position="393"/>
    </location>
</feature>
<evidence type="ECO:0000259" key="2">
    <source>
        <dbReference type="Pfam" id="PF07000"/>
    </source>
</evidence>
<accession>A0A3M6Z597</accession>
<feature type="region of interest" description="Disordered" evidence="1">
    <location>
        <begin position="1"/>
        <end position="32"/>
    </location>
</feature>